<evidence type="ECO:0000313" key="5">
    <source>
        <dbReference type="Proteomes" id="UP001465331"/>
    </source>
</evidence>
<evidence type="ECO:0000259" key="3">
    <source>
        <dbReference type="Pfam" id="PF08543"/>
    </source>
</evidence>
<dbReference type="Pfam" id="PF08543">
    <property type="entry name" value="Phos_pyr_kin"/>
    <property type="match status" value="1"/>
</dbReference>
<dbReference type="PANTHER" id="PTHR20858:SF17">
    <property type="entry name" value="HYDROXYMETHYLPYRIMIDINE_PHOSPHOMETHYLPYRIMIDINE KINASE THI20-RELATED"/>
    <property type="match status" value="1"/>
</dbReference>
<sequence>MNTTIPPLVLCLSGHDPGGGAGLQADIEAVGAQGAHALGVITALTVQDSRDVRRVEPVSAALFAEQVNLLLADSRIAAIKLGLVGSAEQVPVILDAIARSRVPVVLDPVLRAGGGSPLATTPTARAILEQLLPVATIATPNADEARRLSGAASPADCAARLLAGGCEQLLITGGDEASPEVENHWFHRDGEHEVFRWPRLAGGFHGAGCTLASALAARLALGEPPRVAVRRAQAYVHECLQRALKTGRGRAIPGRWPPGRWPR</sequence>
<dbReference type="EC" id="2.7.1.49" evidence="2"/>
<keyword evidence="5" id="KW-1185">Reference proteome</keyword>
<reference evidence="4 5" key="1">
    <citation type="submission" date="2024-06" db="EMBL/GenBank/DDBJ databases">
        <authorList>
            <person name="Li Z."/>
            <person name="Jiang Y."/>
        </authorList>
    </citation>
    <scope>NUCLEOTIDE SEQUENCE [LARGE SCALE GENOMIC DNA]</scope>
    <source>
        <strain evidence="4 5">HSW-8</strain>
    </source>
</reference>
<evidence type="ECO:0000313" key="4">
    <source>
        <dbReference type="EMBL" id="MES0874898.1"/>
    </source>
</evidence>
<dbReference type="Proteomes" id="UP001465331">
    <property type="component" value="Unassembled WGS sequence"/>
</dbReference>
<keyword evidence="4" id="KW-0808">Transferase</keyword>
<accession>A0ABV2ACE3</accession>
<dbReference type="PANTHER" id="PTHR20858">
    <property type="entry name" value="PHOSPHOMETHYLPYRIMIDINE KINASE"/>
    <property type="match status" value="1"/>
</dbReference>
<protein>
    <recommendedName>
        <fullName evidence="2">hydroxymethylpyrimidine kinase</fullName>
        <ecNumber evidence="2">2.7.1.49</ecNumber>
    </recommendedName>
</protein>
<comment type="pathway">
    <text evidence="1">Cofactor biosynthesis; thiamine diphosphate biosynthesis.</text>
</comment>
<dbReference type="InterPro" id="IPR029056">
    <property type="entry name" value="Ribokinase-like"/>
</dbReference>
<dbReference type="RefSeq" id="WP_352890279.1">
    <property type="nucleotide sequence ID" value="NZ_JBEPIJ010000016.1"/>
</dbReference>
<feature type="domain" description="Pyridoxamine kinase/Phosphomethylpyrimidine kinase" evidence="3">
    <location>
        <begin position="16"/>
        <end position="250"/>
    </location>
</feature>
<dbReference type="EMBL" id="JBEPIJ010000016">
    <property type="protein sequence ID" value="MES0874898.1"/>
    <property type="molecule type" value="Genomic_DNA"/>
</dbReference>
<keyword evidence="4" id="KW-0418">Kinase</keyword>
<dbReference type="CDD" id="cd01169">
    <property type="entry name" value="HMPP_kinase"/>
    <property type="match status" value="1"/>
</dbReference>
<dbReference type="InterPro" id="IPR004399">
    <property type="entry name" value="HMP/HMP-P_kinase_dom"/>
</dbReference>
<gene>
    <name evidence="4" type="ORF">ABSH63_12910</name>
</gene>
<evidence type="ECO:0000256" key="2">
    <source>
        <dbReference type="ARBA" id="ARBA00012135"/>
    </source>
</evidence>
<dbReference type="GO" id="GO:0016301">
    <property type="term" value="F:kinase activity"/>
    <property type="evidence" value="ECO:0007669"/>
    <property type="project" value="UniProtKB-KW"/>
</dbReference>
<comment type="caution">
    <text evidence="4">The sequence shown here is derived from an EMBL/GenBank/DDBJ whole genome shotgun (WGS) entry which is preliminary data.</text>
</comment>
<organism evidence="4 5">
    <name type="scientific">Sinimarinibacterium thermocellulolyticum</name>
    <dbReference type="NCBI Taxonomy" id="3170016"/>
    <lineage>
        <taxon>Bacteria</taxon>
        <taxon>Pseudomonadati</taxon>
        <taxon>Pseudomonadota</taxon>
        <taxon>Gammaproteobacteria</taxon>
        <taxon>Nevskiales</taxon>
        <taxon>Nevskiaceae</taxon>
        <taxon>Sinimarinibacterium</taxon>
    </lineage>
</organism>
<evidence type="ECO:0000256" key="1">
    <source>
        <dbReference type="ARBA" id="ARBA00004948"/>
    </source>
</evidence>
<dbReference type="Gene3D" id="3.40.1190.20">
    <property type="match status" value="1"/>
</dbReference>
<dbReference type="SUPFAM" id="SSF53613">
    <property type="entry name" value="Ribokinase-like"/>
    <property type="match status" value="1"/>
</dbReference>
<proteinExistence type="predicted"/>
<name>A0ABV2ACE3_9GAMM</name>
<dbReference type="InterPro" id="IPR013749">
    <property type="entry name" value="PM/HMP-P_kinase-1"/>
</dbReference>